<evidence type="ECO:0000256" key="6">
    <source>
        <dbReference type="ARBA" id="ARBA00023180"/>
    </source>
</evidence>
<accession>A0ABQ7H8Y4</accession>
<keyword evidence="9" id="KW-1185">Reference proteome</keyword>
<dbReference type="Proteomes" id="UP000815325">
    <property type="component" value="Unassembled WGS sequence"/>
</dbReference>
<feature type="chain" id="PRO_5045316757" description="Sulfotransferase" evidence="7">
    <location>
        <begin position="32"/>
        <end position="369"/>
    </location>
</feature>
<keyword evidence="7" id="KW-0732">Signal</keyword>
<evidence type="ECO:0000256" key="2">
    <source>
        <dbReference type="ARBA" id="ARBA00022679"/>
    </source>
</evidence>
<keyword evidence="3" id="KW-0812">Transmembrane</keyword>
<name>A0ABQ7H8Y4_DUNSA</name>
<evidence type="ECO:0000313" key="8">
    <source>
        <dbReference type="EMBL" id="KAF5843318.1"/>
    </source>
</evidence>
<evidence type="ECO:0000256" key="5">
    <source>
        <dbReference type="ARBA" id="ARBA00023136"/>
    </source>
</evidence>
<protein>
    <recommendedName>
        <fullName evidence="10">Sulfotransferase</fullName>
    </recommendedName>
</protein>
<dbReference type="EMBL" id="MU069444">
    <property type="protein sequence ID" value="KAF5843318.1"/>
    <property type="molecule type" value="Genomic_DNA"/>
</dbReference>
<proteinExistence type="predicted"/>
<dbReference type="Gene3D" id="2.20.70.10">
    <property type="match status" value="1"/>
</dbReference>
<evidence type="ECO:0000256" key="3">
    <source>
        <dbReference type="ARBA" id="ARBA00022692"/>
    </source>
</evidence>
<comment type="subcellular location">
    <subcellularLocation>
        <location evidence="1">Membrane</location>
        <topology evidence="1">Single-pass membrane protein</topology>
    </subcellularLocation>
</comment>
<evidence type="ECO:0008006" key="10">
    <source>
        <dbReference type="Google" id="ProtNLM"/>
    </source>
</evidence>
<keyword evidence="6" id="KW-0325">Glycoprotein</keyword>
<feature type="signal peptide" evidence="7">
    <location>
        <begin position="1"/>
        <end position="31"/>
    </location>
</feature>
<keyword evidence="4" id="KW-1133">Transmembrane helix</keyword>
<keyword evidence="2" id="KW-0808">Transferase</keyword>
<reference evidence="8" key="1">
    <citation type="submission" date="2017-08" db="EMBL/GenBank/DDBJ databases">
        <authorList>
            <person name="Polle J.E."/>
            <person name="Barry K."/>
            <person name="Cushman J."/>
            <person name="Schmutz J."/>
            <person name="Tran D."/>
            <person name="Hathwaick L.T."/>
            <person name="Yim W.C."/>
            <person name="Jenkins J."/>
            <person name="Mckie-Krisberg Z.M."/>
            <person name="Prochnik S."/>
            <person name="Lindquist E."/>
            <person name="Dockter R.B."/>
            <person name="Adam C."/>
            <person name="Molina H."/>
            <person name="Bunkerborg J."/>
            <person name="Jin E."/>
            <person name="Buchheim M."/>
            <person name="Magnuson J."/>
        </authorList>
    </citation>
    <scope>NUCLEOTIDE SEQUENCE</scope>
    <source>
        <strain evidence="8">CCAP 19/18</strain>
    </source>
</reference>
<comment type="caution">
    <text evidence="8">The sequence shown here is derived from an EMBL/GenBank/DDBJ whole genome shotgun (WGS) entry which is preliminary data.</text>
</comment>
<evidence type="ECO:0000256" key="4">
    <source>
        <dbReference type="ARBA" id="ARBA00022989"/>
    </source>
</evidence>
<dbReference type="InterPro" id="IPR027417">
    <property type="entry name" value="P-loop_NTPase"/>
</dbReference>
<keyword evidence="5" id="KW-0472">Membrane</keyword>
<dbReference type="InterPro" id="IPR010635">
    <property type="entry name" value="Heparan_SO4-6-sulfoTrfase"/>
</dbReference>
<evidence type="ECO:0000256" key="1">
    <source>
        <dbReference type="ARBA" id="ARBA00004167"/>
    </source>
</evidence>
<organism evidence="8 9">
    <name type="scientific">Dunaliella salina</name>
    <name type="common">Green alga</name>
    <name type="synonym">Protococcus salinus</name>
    <dbReference type="NCBI Taxonomy" id="3046"/>
    <lineage>
        <taxon>Eukaryota</taxon>
        <taxon>Viridiplantae</taxon>
        <taxon>Chlorophyta</taxon>
        <taxon>core chlorophytes</taxon>
        <taxon>Chlorophyceae</taxon>
        <taxon>CS clade</taxon>
        <taxon>Chlamydomonadales</taxon>
        <taxon>Dunaliellaceae</taxon>
        <taxon>Dunaliella</taxon>
    </lineage>
</organism>
<gene>
    <name evidence="8" type="ORF">DUNSADRAFT_17895</name>
</gene>
<dbReference type="Gene3D" id="3.40.50.300">
    <property type="entry name" value="P-loop containing nucleotide triphosphate hydrolases"/>
    <property type="match status" value="1"/>
</dbReference>
<evidence type="ECO:0000256" key="7">
    <source>
        <dbReference type="SAM" id="SignalP"/>
    </source>
</evidence>
<dbReference type="PANTHER" id="PTHR12812">
    <property type="entry name" value="HEPARAN SULFATE 6-O-SULFOTRANSFERASE 3"/>
    <property type="match status" value="1"/>
</dbReference>
<evidence type="ECO:0000313" key="9">
    <source>
        <dbReference type="Proteomes" id="UP000815325"/>
    </source>
</evidence>
<sequence length="369" mass="41334">MGARPWTRQSLQHAALFIVAAALLVNQNAAAEEASSCPALLQAHKEKHPKEAAPLKSTEDGQQQMLYFLHVPRTAGRTFHGCFLKLGTQPHKRCPKGYDHLRMDMSAPGCAMLSTHDDFSIVSLLPSDVAVLTHLRDPVDRVLSAYEFAVEVGSRHASRPANVRKAANKIATDEVWPWSSLVPFIAEDVKRRRAAPATSASSPPIQPHHWVHVTHPDGSQYYYNKYKDISKWNLTAEEQQHLLPPLNPYENDLVISLKEFVEHPIAQELLHNGQVFQVLGITNYSHWDDASTMRRCFWQDAHTHEELSKLAQARISRFSHVGTTDKLAESVTSAAVSLNLAVDGAAWGQRPQDLQTNFFPSPHLYRCLV</sequence>
<dbReference type="PANTHER" id="PTHR12812:SF0">
    <property type="entry name" value="HEPARAN-SULFATE 6-O-SULFOTRANSFERASE"/>
    <property type="match status" value="1"/>
</dbReference>